<evidence type="ECO:0000313" key="1">
    <source>
        <dbReference type="EnsemblMetazoa" id="AALFPA23_012684.P18282"/>
    </source>
</evidence>
<dbReference type="RefSeq" id="XP_029710377.1">
    <property type="nucleotide sequence ID" value="XM_029854517.1"/>
</dbReference>
<name>A0ABM1YWC9_AEDAL</name>
<reference evidence="2" key="1">
    <citation type="journal article" date="2015" name="Proc. Natl. Acad. Sci. U.S.A.">
        <title>Genome sequence of the Asian Tiger mosquito, Aedes albopictus, reveals insights into its biology, genetics, and evolution.</title>
        <authorList>
            <person name="Chen X.G."/>
            <person name="Jiang X."/>
            <person name="Gu J."/>
            <person name="Xu M."/>
            <person name="Wu Y."/>
            <person name="Deng Y."/>
            <person name="Zhang C."/>
            <person name="Bonizzoni M."/>
            <person name="Dermauw W."/>
            <person name="Vontas J."/>
            <person name="Armbruster P."/>
            <person name="Huang X."/>
            <person name="Yang Y."/>
            <person name="Zhang H."/>
            <person name="He W."/>
            <person name="Peng H."/>
            <person name="Liu Y."/>
            <person name="Wu K."/>
            <person name="Chen J."/>
            <person name="Lirakis M."/>
            <person name="Topalis P."/>
            <person name="Van Leeuwen T."/>
            <person name="Hall A.B."/>
            <person name="Jiang X."/>
            <person name="Thorpe C."/>
            <person name="Mueller R.L."/>
            <person name="Sun C."/>
            <person name="Waterhouse R.M."/>
            <person name="Yan G."/>
            <person name="Tu Z.J."/>
            <person name="Fang X."/>
            <person name="James A.A."/>
        </authorList>
    </citation>
    <scope>NUCLEOTIDE SEQUENCE [LARGE SCALE GENOMIC DNA]</scope>
    <source>
        <strain evidence="2">Foshan</strain>
    </source>
</reference>
<evidence type="ECO:0000313" key="2">
    <source>
        <dbReference type="Proteomes" id="UP000069940"/>
    </source>
</evidence>
<protein>
    <submittedName>
        <fullName evidence="1">Uncharacterized protein</fullName>
    </submittedName>
</protein>
<dbReference type="GeneID" id="115256247"/>
<reference evidence="1" key="2">
    <citation type="submission" date="2025-05" db="UniProtKB">
        <authorList>
            <consortium name="EnsemblMetazoa"/>
        </authorList>
    </citation>
    <scope>IDENTIFICATION</scope>
    <source>
        <strain evidence="1">Foshan</strain>
    </source>
</reference>
<dbReference type="EnsemblMetazoa" id="AALFPA23_012684.R18282">
    <property type="protein sequence ID" value="AALFPA23_012684.P18282"/>
    <property type="gene ID" value="AALFPA23_012684"/>
</dbReference>
<accession>A0ABM1YWC9</accession>
<organism evidence="1 2">
    <name type="scientific">Aedes albopictus</name>
    <name type="common">Asian tiger mosquito</name>
    <name type="synonym">Stegomyia albopicta</name>
    <dbReference type="NCBI Taxonomy" id="7160"/>
    <lineage>
        <taxon>Eukaryota</taxon>
        <taxon>Metazoa</taxon>
        <taxon>Ecdysozoa</taxon>
        <taxon>Arthropoda</taxon>
        <taxon>Hexapoda</taxon>
        <taxon>Insecta</taxon>
        <taxon>Pterygota</taxon>
        <taxon>Neoptera</taxon>
        <taxon>Endopterygota</taxon>
        <taxon>Diptera</taxon>
        <taxon>Nematocera</taxon>
        <taxon>Culicoidea</taxon>
        <taxon>Culicidae</taxon>
        <taxon>Culicinae</taxon>
        <taxon>Aedini</taxon>
        <taxon>Aedes</taxon>
        <taxon>Stegomyia</taxon>
    </lineage>
</organism>
<keyword evidence="2" id="KW-1185">Reference proteome</keyword>
<dbReference type="Proteomes" id="UP000069940">
    <property type="component" value="Unassembled WGS sequence"/>
</dbReference>
<sequence length="181" mass="18175">MSKTTDVPSMAPVYSLASAHKSTVTGLFPSVLSSGPSGAAPYQLASIPENSSEKQTFSQLFPGSVSAPPPPAVVRAPPMSMIPHPAAPSQQFSHHQGNLASTLSAPIPPPVFQVAPILPSVSAPYHLPTYPVVPSMLQTAHASAPAPALGPVSATSPVIASTPASSLVPPSAPAAQPASLV</sequence>
<proteinExistence type="predicted"/>